<dbReference type="PANTHER" id="PTHR46532:SF11">
    <property type="entry name" value="DYNEIN AXONEMAL HEAVY CHAIN 12"/>
    <property type="match status" value="1"/>
</dbReference>
<protein>
    <recommendedName>
        <fullName evidence="2">Dynein heavy chain tail domain-containing protein</fullName>
    </recommendedName>
</protein>
<dbReference type="Proteomes" id="UP000001074">
    <property type="component" value="Unassembled WGS sequence"/>
</dbReference>
<evidence type="ECO:0000313" key="4">
    <source>
        <dbReference type="Proteomes" id="UP000001074"/>
    </source>
</evidence>
<dbReference type="EMBL" id="AAPE02047184">
    <property type="status" value="NOT_ANNOTATED_CDS"/>
    <property type="molecule type" value="Genomic_DNA"/>
</dbReference>
<dbReference type="PANTHER" id="PTHR46532">
    <property type="entry name" value="MALE FERTILITY FACTOR KL5"/>
    <property type="match status" value="1"/>
</dbReference>
<dbReference type="eggNOG" id="KOG3595">
    <property type="taxonomic scope" value="Eukaryota"/>
</dbReference>
<dbReference type="OMA" id="YNNDPDS"/>
<reference evidence="3 4" key="1">
    <citation type="journal article" date="2011" name="Nature">
        <title>A high-resolution map of human evolutionary constraint using 29 mammals.</title>
        <authorList>
            <person name="Lindblad-Toh K."/>
            <person name="Garber M."/>
            <person name="Zuk O."/>
            <person name="Lin M.F."/>
            <person name="Parker B.J."/>
            <person name="Washietl S."/>
            <person name="Kheradpour P."/>
            <person name="Ernst J."/>
            <person name="Jordan G."/>
            <person name="Mauceli E."/>
            <person name="Ward L.D."/>
            <person name="Lowe C.B."/>
            <person name="Holloway A.K."/>
            <person name="Clamp M."/>
            <person name="Gnerre S."/>
            <person name="Alfoldi J."/>
            <person name="Beal K."/>
            <person name="Chang J."/>
            <person name="Clawson H."/>
            <person name="Cuff J."/>
            <person name="Di Palma F."/>
            <person name="Fitzgerald S."/>
            <person name="Flicek P."/>
            <person name="Guttman M."/>
            <person name="Hubisz M.J."/>
            <person name="Jaffe D.B."/>
            <person name="Jungreis I."/>
            <person name="Kent W.J."/>
            <person name="Kostka D."/>
            <person name="Lara M."/>
            <person name="Martins A.L."/>
            <person name="Massingham T."/>
            <person name="Moltke I."/>
            <person name="Raney B.J."/>
            <person name="Rasmussen M.D."/>
            <person name="Robinson J."/>
            <person name="Stark A."/>
            <person name="Vilella A.J."/>
            <person name="Wen J."/>
            <person name="Xie X."/>
            <person name="Zody M.C."/>
            <person name="Baldwin J."/>
            <person name="Bloom T."/>
            <person name="Chin C.W."/>
            <person name="Heiman D."/>
            <person name="Nicol R."/>
            <person name="Nusbaum C."/>
            <person name="Young S."/>
            <person name="Wilkinson J."/>
            <person name="Worley K.C."/>
            <person name="Kovar C.L."/>
            <person name="Muzny D.M."/>
            <person name="Gibbs R.A."/>
            <person name="Cree A."/>
            <person name="Dihn H.H."/>
            <person name="Fowler G."/>
            <person name="Jhangiani S."/>
            <person name="Joshi V."/>
            <person name="Lee S."/>
            <person name="Lewis L.R."/>
            <person name="Nazareth L.V."/>
            <person name="Okwuonu G."/>
            <person name="Santibanez J."/>
            <person name="Warren W.C."/>
            <person name="Mardis E.R."/>
            <person name="Weinstock G.M."/>
            <person name="Wilson R.K."/>
            <person name="Delehaunty K."/>
            <person name="Dooling D."/>
            <person name="Fronik C."/>
            <person name="Fulton L."/>
            <person name="Fulton B."/>
            <person name="Graves T."/>
            <person name="Minx P."/>
            <person name="Sodergren E."/>
            <person name="Birney E."/>
            <person name="Margulies E.H."/>
            <person name="Herrero J."/>
            <person name="Green E.D."/>
            <person name="Haussler D."/>
            <person name="Siepel A."/>
            <person name="Goldman N."/>
            <person name="Pollard K.S."/>
            <person name="Pedersen J.S."/>
            <person name="Lander E.S."/>
            <person name="Kellis M."/>
        </authorList>
    </citation>
    <scope>NUCLEOTIDE SEQUENCE [LARGE SCALE GENOMIC DNA]</scope>
</reference>
<dbReference type="Pfam" id="PF08385">
    <property type="entry name" value="DHC_N1"/>
    <property type="match status" value="1"/>
</dbReference>
<dbReference type="Ensembl" id="ENSMLUT00000030931.1">
    <property type="protein sequence ID" value="ENSMLUP00000020551.1"/>
    <property type="gene ID" value="ENSMLUG00000023604.1"/>
</dbReference>
<dbReference type="STRING" id="59463.ENSMLUP00000020551"/>
<proteinExistence type="predicted"/>
<dbReference type="InterPro" id="IPR013594">
    <property type="entry name" value="Dynein_heavy_tail"/>
</dbReference>
<dbReference type="EMBL" id="AAPE02047182">
    <property type="status" value="NOT_ANNOTATED_CDS"/>
    <property type="molecule type" value="Genomic_DNA"/>
</dbReference>
<organism evidence="3 4">
    <name type="scientific">Myotis lucifugus</name>
    <name type="common">Little brown bat</name>
    <dbReference type="NCBI Taxonomy" id="59463"/>
    <lineage>
        <taxon>Eukaryota</taxon>
        <taxon>Metazoa</taxon>
        <taxon>Chordata</taxon>
        <taxon>Craniata</taxon>
        <taxon>Vertebrata</taxon>
        <taxon>Euteleostomi</taxon>
        <taxon>Mammalia</taxon>
        <taxon>Eutheria</taxon>
        <taxon>Laurasiatheria</taxon>
        <taxon>Chiroptera</taxon>
        <taxon>Yangochiroptera</taxon>
        <taxon>Vespertilionidae</taxon>
        <taxon>Myotis</taxon>
    </lineage>
</organism>
<feature type="region of interest" description="Disordered" evidence="1">
    <location>
        <begin position="96"/>
        <end position="118"/>
    </location>
</feature>
<evidence type="ECO:0000256" key="1">
    <source>
        <dbReference type="SAM" id="MobiDB-lite"/>
    </source>
</evidence>
<dbReference type="GO" id="GO:0051959">
    <property type="term" value="F:dynein light intermediate chain binding"/>
    <property type="evidence" value="ECO:0007669"/>
    <property type="project" value="InterPro"/>
</dbReference>
<feature type="domain" description="Dynein heavy chain tail" evidence="2">
    <location>
        <begin position="379"/>
        <end position="568"/>
    </location>
</feature>
<feature type="compositionally biased region" description="Pro residues" evidence="1">
    <location>
        <begin position="7"/>
        <end position="50"/>
    </location>
</feature>
<dbReference type="EMBL" id="AAPE02047185">
    <property type="status" value="NOT_ANNOTATED_CDS"/>
    <property type="molecule type" value="Genomic_DNA"/>
</dbReference>
<dbReference type="EMBL" id="AAPE02047183">
    <property type="status" value="NOT_ANNOTATED_CDS"/>
    <property type="molecule type" value="Genomic_DNA"/>
</dbReference>
<dbReference type="HOGENOM" id="CLU_467397_0_0_1"/>
<dbReference type="InParanoid" id="G1QA18"/>
<reference evidence="3" key="2">
    <citation type="submission" date="2025-08" db="UniProtKB">
        <authorList>
            <consortium name="Ensembl"/>
        </authorList>
    </citation>
    <scope>IDENTIFICATION</scope>
</reference>
<dbReference type="AlphaFoldDB" id="G1QA18"/>
<dbReference type="GO" id="GO:0007018">
    <property type="term" value="P:microtubule-based movement"/>
    <property type="evidence" value="ECO:0007669"/>
    <property type="project" value="InterPro"/>
</dbReference>
<sequence length="571" mass="63975">MSAEQDGPPPPGEEAPPPPGGPAPPGPEDPAPPGPGEPAPPPPGDAAPPPADEEAPQAKSPGEATSGEDADSFAIKMPSSIGSDILNLIPSSERILFPEDDEEETQRVRARPAPRTVQSMLSEALSQSSHRSSKYFRSMSGIPNLQETLKERQARFRDARESRRLQIDPSYKYLFEIISEVLGLDLVAVEELLLDCPTLEPLTYFFMKDGCKTLKFLYQEGDAPGLECGRIIAGVTKGSKMMRLYIDNAAPEKLKGKCIFFVRCQNDSAINLKNIHEEVLFTLLDASKGLLHGIRNMLAKIFLPAILATNNWGALNQSKQGESEKHVFTETINRYLSFLDGKENKYEGTVKLKNIDNFEFSKLQTFEEVTVAASNSETVRQLEDVLMIWYKQIEQVLIESEQMRKEADDSGPLTELEHWKRMSAKFNYIIEQIKGPSCKAVINVLNVAHSKLLKNWRDLDARITDTANESKDNVRYLYTLEKVCQPLYNYDLVSMAHGIQNLINAIRMIHSVSRYYNTSERMTSLFIKVTNQMVTASKAYITDGGINHVWDQETPLVLKKIQVCICIFIYL</sequence>
<keyword evidence="4" id="KW-1185">Reference proteome</keyword>
<dbReference type="GO" id="GO:0045505">
    <property type="term" value="F:dynein intermediate chain binding"/>
    <property type="evidence" value="ECO:0007669"/>
    <property type="project" value="InterPro"/>
</dbReference>
<dbReference type="GeneTree" id="ENSGT00940000158992"/>
<dbReference type="GO" id="GO:0005858">
    <property type="term" value="C:axonemal dynein complex"/>
    <property type="evidence" value="ECO:0007669"/>
    <property type="project" value="TreeGrafter"/>
</dbReference>
<evidence type="ECO:0000259" key="2">
    <source>
        <dbReference type="Pfam" id="PF08385"/>
    </source>
</evidence>
<feature type="region of interest" description="Disordered" evidence="1">
    <location>
        <begin position="1"/>
        <end position="69"/>
    </location>
</feature>
<dbReference type="InterPro" id="IPR026983">
    <property type="entry name" value="DHC"/>
</dbReference>
<reference evidence="3" key="3">
    <citation type="submission" date="2025-09" db="UniProtKB">
        <authorList>
            <consortium name="Ensembl"/>
        </authorList>
    </citation>
    <scope>IDENTIFICATION</scope>
</reference>
<evidence type="ECO:0000313" key="3">
    <source>
        <dbReference type="Ensembl" id="ENSMLUP00000020551.1"/>
    </source>
</evidence>
<accession>G1QA18</accession>
<name>G1QA18_MYOLU</name>